<dbReference type="InterPro" id="IPR026015">
    <property type="entry name" value="ATP_synth_OSCP/delta_N_sf"/>
</dbReference>
<dbReference type="SUPFAM" id="SSF47928">
    <property type="entry name" value="N-terminal domain of the delta subunit of the F1F0-ATP synthase"/>
    <property type="match status" value="1"/>
</dbReference>
<comment type="caution">
    <text evidence="9">The sequence shown here is derived from an EMBL/GenBank/DDBJ whole genome shotgun (WGS) entry which is preliminary data.</text>
</comment>
<dbReference type="Proteomes" id="UP000553963">
    <property type="component" value="Unassembled WGS sequence"/>
</dbReference>
<dbReference type="PRINTS" id="PR00125">
    <property type="entry name" value="ATPASEDELTA"/>
</dbReference>
<evidence type="ECO:0000313" key="10">
    <source>
        <dbReference type="Proteomes" id="UP000553963"/>
    </source>
</evidence>
<evidence type="ECO:0000256" key="4">
    <source>
        <dbReference type="ARBA" id="ARBA00023065"/>
    </source>
</evidence>
<protein>
    <recommendedName>
        <fullName evidence="8">ATP synthase subunit delta</fullName>
    </recommendedName>
    <alternativeName>
        <fullName evidence="8">ATP synthase F(1) sector subunit delta</fullName>
    </alternativeName>
    <alternativeName>
        <fullName evidence="8">F-type ATPase subunit delta</fullName>
        <shortName evidence="8">F-ATPase subunit delta</shortName>
    </alternativeName>
</protein>
<keyword evidence="8" id="KW-1003">Cell membrane</keyword>
<keyword evidence="3 8" id="KW-0375">Hydrogen ion transport</keyword>
<evidence type="ECO:0000256" key="2">
    <source>
        <dbReference type="ARBA" id="ARBA00022448"/>
    </source>
</evidence>
<dbReference type="PANTHER" id="PTHR11910">
    <property type="entry name" value="ATP SYNTHASE DELTA CHAIN"/>
    <property type="match status" value="1"/>
</dbReference>
<keyword evidence="5 8" id="KW-0472">Membrane</keyword>
<comment type="similarity">
    <text evidence="8">Belongs to the ATPase delta chain family.</text>
</comment>
<keyword evidence="4 8" id="KW-0406">Ion transport</keyword>
<reference evidence="9 10" key="1">
    <citation type="submission" date="2020-08" db="EMBL/GenBank/DDBJ databases">
        <title>Genomic Encyclopedia of Type Strains, Phase IV (KMG-IV): sequencing the most valuable type-strain genomes for metagenomic binning, comparative biology and taxonomic classification.</title>
        <authorList>
            <person name="Goeker M."/>
        </authorList>
    </citation>
    <scope>NUCLEOTIDE SEQUENCE [LARGE SCALE GENOMIC DNA]</scope>
    <source>
        <strain evidence="9 10">DSM 25966</strain>
    </source>
</reference>
<comment type="function">
    <text evidence="8">This protein is part of the stalk that links CF(0) to CF(1). It either transmits conformational changes from CF(0) to CF(1) or is implicated in proton conduction.</text>
</comment>
<dbReference type="AlphaFoldDB" id="A0A840ASY6"/>
<dbReference type="GO" id="GO:0046933">
    <property type="term" value="F:proton-transporting ATP synthase activity, rotational mechanism"/>
    <property type="evidence" value="ECO:0007669"/>
    <property type="project" value="UniProtKB-UniRule"/>
</dbReference>
<dbReference type="GO" id="GO:0045259">
    <property type="term" value="C:proton-transporting ATP synthase complex"/>
    <property type="evidence" value="ECO:0007669"/>
    <property type="project" value="UniProtKB-KW"/>
</dbReference>
<evidence type="ECO:0000256" key="7">
    <source>
        <dbReference type="ARBA" id="ARBA00023310"/>
    </source>
</evidence>
<keyword evidence="2 8" id="KW-0813">Transport</keyword>
<dbReference type="Gene3D" id="1.10.520.20">
    <property type="entry name" value="N-terminal domain of the delta subunit of the F1F0-ATP synthase"/>
    <property type="match status" value="1"/>
</dbReference>
<accession>A0A840ASY6</accession>
<dbReference type="InterPro" id="IPR000711">
    <property type="entry name" value="ATPase_OSCP/dsu"/>
</dbReference>
<proteinExistence type="inferred from homology"/>
<dbReference type="HAMAP" id="MF_01416">
    <property type="entry name" value="ATP_synth_delta_bact"/>
    <property type="match status" value="1"/>
</dbReference>
<dbReference type="Pfam" id="PF00213">
    <property type="entry name" value="OSCP"/>
    <property type="match status" value="1"/>
</dbReference>
<evidence type="ECO:0000313" key="9">
    <source>
        <dbReference type="EMBL" id="MBB3931476.1"/>
    </source>
</evidence>
<comment type="function">
    <text evidence="8">F(1)F(0) ATP synthase produces ATP from ADP in the presence of a proton or sodium gradient. F-type ATPases consist of two structural domains, F(1) containing the extramembraneous catalytic core and F(0) containing the membrane proton channel, linked together by a central stalk and a peripheral stalk. During catalysis, ATP synthesis in the catalytic domain of F(1) is coupled via a rotary mechanism of the central stalk subunits to proton translocation.</text>
</comment>
<name>A0A840ASY6_9HYPH</name>
<evidence type="ECO:0000256" key="3">
    <source>
        <dbReference type="ARBA" id="ARBA00022781"/>
    </source>
</evidence>
<dbReference type="PROSITE" id="PS00389">
    <property type="entry name" value="ATPASE_DELTA"/>
    <property type="match status" value="1"/>
</dbReference>
<organism evidence="9 10">
    <name type="scientific">Kaistia hirudinis</name>
    <dbReference type="NCBI Taxonomy" id="1293440"/>
    <lineage>
        <taxon>Bacteria</taxon>
        <taxon>Pseudomonadati</taxon>
        <taxon>Pseudomonadota</taxon>
        <taxon>Alphaproteobacteria</taxon>
        <taxon>Hyphomicrobiales</taxon>
        <taxon>Kaistiaceae</taxon>
        <taxon>Kaistia</taxon>
    </lineage>
</organism>
<evidence type="ECO:0000256" key="1">
    <source>
        <dbReference type="ARBA" id="ARBA00004370"/>
    </source>
</evidence>
<dbReference type="NCBIfam" id="NF004402">
    <property type="entry name" value="PRK05758.2-2"/>
    <property type="match status" value="1"/>
</dbReference>
<comment type="subcellular location">
    <subcellularLocation>
        <location evidence="8">Cell membrane</location>
        <topology evidence="8">Peripheral membrane protein</topology>
    </subcellularLocation>
    <subcellularLocation>
        <location evidence="1">Membrane</location>
    </subcellularLocation>
</comment>
<evidence type="ECO:0000256" key="5">
    <source>
        <dbReference type="ARBA" id="ARBA00023136"/>
    </source>
</evidence>
<dbReference type="NCBIfam" id="TIGR01145">
    <property type="entry name" value="ATP_synt_delta"/>
    <property type="match status" value="1"/>
</dbReference>
<keyword evidence="10" id="KW-1185">Reference proteome</keyword>
<keyword evidence="6 8" id="KW-0139">CF(1)</keyword>
<sequence length="176" mass="18532">MAQRYASALFELALESGTIDAVEADLTRFTALLAESEDLTRLVKSPVFAAEDQARAMSAVLDKAGISGLVGNFVKVAANNRRLFAVPGMIVAFRAMVARHRGEVTAEVTSAEPLSDAQTASLKDALKAQLGKDVTLATSVDPALLGGLVVKVGSRMVDTSLRSKLNSLKIAMKEVG</sequence>
<gene>
    <name evidence="8" type="primary">atpH</name>
    <name evidence="9" type="ORF">GGR25_002526</name>
</gene>
<keyword evidence="7 8" id="KW-0066">ATP synthesis</keyword>
<dbReference type="EMBL" id="JACIDS010000003">
    <property type="protein sequence ID" value="MBB3931476.1"/>
    <property type="molecule type" value="Genomic_DNA"/>
</dbReference>
<evidence type="ECO:0000256" key="6">
    <source>
        <dbReference type="ARBA" id="ARBA00023196"/>
    </source>
</evidence>
<evidence type="ECO:0000256" key="8">
    <source>
        <dbReference type="HAMAP-Rule" id="MF_01416"/>
    </source>
</evidence>
<dbReference type="InterPro" id="IPR020781">
    <property type="entry name" value="ATPase_OSCP/d_CS"/>
</dbReference>
<dbReference type="NCBIfam" id="NF004406">
    <property type="entry name" value="PRK05758.3-2"/>
    <property type="match status" value="1"/>
</dbReference>
<dbReference type="GO" id="GO:0005886">
    <property type="term" value="C:plasma membrane"/>
    <property type="evidence" value="ECO:0007669"/>
    <property type="project" value="UniProtKB-SubCell"/>
</dbReference>